<evidence type="ECO:0000256" key="3">
    <source>
        <dbReference type="ARBA" id="ARBA00023125"/>
    </source>
</evidence>
<keyword evidence="8" id="KW-1185">Reference proteome</keyword>
<dbReference type="FunFam" id="1.10.10.10:FF:000001">
    <property type="entry name" value="LysR family transcriptional regulator"/>
    <property type="match status" value="1"/>
</dbReference>
<dbReference type="OrthoDB" id="9803735at2"/>
<dbReference type="Pfam" id="PF03466">
    <property type="entry name" value="LysR_substrate"/>
    <property type="match status" value="1"/>
</dbReference>
<dbReference type="Gene3D" id="1.10.10.10">
    <property type="entry name" value="Winged helix-like DNA-binding domain superfamily/Winged helix DNA-binding domain"/>
    <property type="match status" value="1"/>
</dbReference>
<evidence type="ECO:0000313" key="6">
    <source>
        <dbReference type="EMBL" id="KGA97998.1"/>
    </source>
</evidence>
<dbReference type="PANTHER" id="PTHR30419">
    <property type="entry name" value="HTH-TYPE TRANSCRIPTIONAL REGULATOR YBHD"/>
    <property type="match status" value="1"/>
</dbReference>
<evidence type="ECO:0000313" key="7">
    <source>
        <dbReference type="EMBL" id="THG90447.1"/>
    </source>
</evidence>
<evidence type="ECO:0000313" key="8">
    <source>
        <dbReference type="Proteomes" id="UP000002754"/>
    </source>
</evidence>
<dbReference type="Pfam" id="PF00126">
    <property type="entry name" value="HTH_1"/>
    <property type="match status" value="1"/>
</dbReference>
<protein>
    <submittedName>
        <fullName evidence="6">LysR family transcriptional regulator</fullName>
    </submittedName>
</protein>
<reference evidence="6 8" key="1">
    <citation type="journal article" date="2014" name="Genome Announc.">
        <title>Draft Genome Sequence of Bacillus alcalophilus AV1934, a Classic Alkaliphile Isolated from Human Feces in 1934.</title>
        <authorList>
            <person name="Attie O."/>
            <person name="Jayaprakash A."/>
            <person name="Shah H."/>
            <person name="Paulsen I.T."/>
            <person name="Morino M."/>
            <person name="Takahashi Y."/>
            <person name="Narumi I."/>
            <person name="Sachidanandam R."/>
            <person name="Satoh K."/>
            <person name="Ito M."/>
            <person name="Krulwich T.A."/>
        </authorList>
    </citation>
    <scope>NUCLEOTIDE SEQUENCE [LARGE SCALE GENOMIC DNA]</scope>
    <source>
        <strain evidence="6 8">AV1934</strain>
    </source>
</reference>
<comment type="caution">
    <text evidence="6">The sequence shown here is derived from an EMBL/GenBank/DDBJ whole genome shotgun (WGS) entry which is preliminary data.</text>
</comment>
<dbReference type="InterPro" id="IPR036388">
    <property type="entry name" value="WH-like_DNA-bd_sf"/>
</dbReference>
<comment type="similarity">
    <text evidence="1">Belongs to the LysR transcriptional regulatory family.</text>
</comment>
<feature type="domain" description="HTH lysR-type" evidence="5">
    <location>
        <begin position="1"/>
        <end position="58"/>
    </location>
</feature>
<dbReference type="eggNOG" id="COG0583">
    <property type="taxonomic scope" value="Bacteria"/>
</dbReference>
<evidence type="ECO:0000256" key="1">
    <source>
        <dbReference type="ARBA" id="ARBA00009437"/>
    </source>
</evidence>
<dbReference type="EMBL" id="JALP01000152">
    <property type="protein sequence ID" value="THG90447.1"/>
    <property type="molecule type" value="Genomic_DNA"/>
</dbReference>
<dbReference type="PROSITE" id="PS50931">
    <property type="entry name" value="HTH_LYSR"/>
    <property type="match status" value="1"/>
</dbReference>
<dbReference type="Gene3D" id="3.40.190.290">
    <property type="match status" value="1"/>
</dbReference>
<keyword evidence="2" id="KW-0805">Transcription regulation</keyword>
<dbReference type="SUPFAM" id="SSF53850">
    <property type="entry name" value="Periplasmic binding protein-like II"/>
    <property type="match status" value="1"/>
</dbReference>
<evidence type="ECO:0000313" key="9">
    <source>
        <dbReference type="Proteomes" id="UP000297014"/>
    </source>
</evidence>
<dbReference type="Proteomes" id="UP000002754">
    <property type="component" value="Unassembled WGS sequence"/>
</dbReference>
<dbReference type="InterPro" id="IPR050950">
    <property type="entry name" value="HTH-type_LysR_regulators"/>
</dbReference>
<organism evidence="6 8">
    <name type="scientific">Alkalihalobacillus alcalophilus ATCC 27647 = CGMCC 1.3604</name>
    <dbReference type="NCBI Taxonomy" id="1218173"/>
    <lineage>
        <taxon>Bacteria</taxon>
        <taxon>Bacillati</taxon>
        <taxon>Bacillota</taxon>
        <taxon>Bacilli</taxon>
        <taxon>Bacillales</taxon>
        <taxon>Bacillaceae</taxon>
        <taxon>Alkalihalobacillus</taxon>
    </lineage>
</organism>
<dbReference type="InterPro" id="IPR005119">
    <property type="entry name" value="LysR_subst-bd"/>
</dbReference>
<keyword evidence="4" id="KW-0804">Transcription</keyword>
<proteinExistence type="inferred from homology"/>
<dbReference type="CDD" id="cd08434">
    <property type="entry name" value="PBP2_GltC_like"/>
    <property type="match status" value="1"/>
</dbReference>
<dbReference type="EMBL" id="ALPT02000017">
    <property type="protein sequence ID" value="KGA97998.1"/>
    <property type="molecule type" value="Genomic_DNA"/>
</dbReference>
<gene>
    <name evidence="7" type="ORF">AJ85_10765</name>
    <name evidence="6" type="ORF">BALCAV_0206890</name>
</gene>
<dbReference type="GO" id="GO:0005829">
    <property type="term" value="C:cytosol"/>
    <property type="evidence" value="ECO:0007669"/>
    <property type="project" value="TreeGrafter"/>
</dbReference>
<dbReference type="RefSeq" id="WP_003322799.1">
    <property type="nucleotide sequence ID" value="NZ_ALPT02000017.1"/>
</dbReference>
<evidence type="ECO:0000256" key="2">
    <source>
        <dbReference type="ARBA" id="ARBA00023015"/>
    </source>
</evidence>
<dbReference type="Proteomes" id="UP000297014">
    <property type="component" value="Unassembled WGS sequence"/>
</dbReference>
<evidence type="ECO:0000259" key="5">
    <source>
        <dbReference type="PROSITE" id="PS50931"/>
    </source>
</evidence>
<dbReference type="GO" id="GO:0003677">
    <property type="term" value="F:DNA binding"/>
    <property type="evidence" value="ECO:0007669"/>
    <property type="project" value="UniProtKB-KW"/>
</dbReference>
<sequence>MEFRQIKYFMEVAKREHVTEAADALHVAQSAVSRQIANLESELGVDLFIRKGRRVKLTPIGKMFFDRMKQAMNVIDNARLEVKEYLDPEQGTIRIAFPISMAAYTLPSVIVAFRKRYPNVKFQLKQAVYHELIEGVIDGDFNMALIGPVPNKHRKVKSQILFTENVVALLPVNHLLANKQTLTLNELQEESFILLPKGFILRDLVVQACHDSGFKPQVSFEGDDIDALKGLVSAGLGITLIPEITLVDNLPHATIKIPISEPVITRTVGILVSNERQLLPAEKLFYEFLTDFFQEKNV</sequence>
<accession>A0A094WPN9</accession>
<dbReference type="InterPro" id="IPR036390">
    <property type="entry name" value="WH_DNA-bd_sf"/>
</dbReference>
<reference evidence="7 9" key="2">
    <citation type="submission" date="2014-01" db="EMBL/GenBank/DDBJ databases">
        <title>Draft genome sequencing of Bacillus alcalophilus CGMCC 1.3604.</title>
        <authorList>
            <person name="Yang J."/>
            <person name="Diao L."/>
            <person name="Yang S."/>
        </authorList>
    </citation>
    <scope>NUCLEOTIDE SEQUENCE [LARGE SCALE GENOMIC DNA]</scope>
    <source>
        <strain evidence="7 9">CGMCC 1.3604</strain>
    </source>
</reference>
<name>A0A094WPN9_ALKAL</name>
<dbReference type="GO" id="GO:0003700">
    <property type="term" value="F:DNA-binding transcription factor activity"/>
    <property type="evidence" value="ECO:0007669"/>
    <property type="project" value="InterPro"/>
</dbReference>
<dbReference type="PANTHER" id="PTHR30419:SF28">
    <property type="entry name" value="HTH-TYPE TRANSCRIPTIONAL REGULATOR BSDA"/>
    <property type="match status" value="1"/>
</dbReference>
<dbReference type="PRINTS" id="PR00039">
    <property type="entry name" value="HTHLYSR"/>
</dbReference>
<dbReference type="STRING" id="1218173.BALCAV_0206890"/>
<dbReference type="InterPro" id="IPR000847">
    <property type="entry name" value="LysR_HTH_N"/>
</dbReference>
<evidence type="ECO:0000256" key="4">
    <source>
        <dbReference type="ARBA" id="ARBA00023163"/>
    </source>
</evidence>
<dbReference type="SUPFAM" id="SSF46785">
    <property type="entry name" value="Winged helix' DNA-binding domain"/>
    <property type="match status" value="1"/>
</dbReference>
<dbReference type="AlphaFoldDB" id="A0A094WPN9"/>
<keyword evidence="3" id="KW-0238">DNA-binding</keyword>